<evidence type="ECO:0000313" key="3">
    <source>
        <dbReference type="Proteomes" id="UP001151760"/>
    </source>
</evidence>
<dbReference type="EMBL" id="BQNB010012098">
    <property type="protein sequence ID" value="GJS99167.1"/>
    <property type="molecule type" value="Genomic_DNA"/>
</dbReference>
<comment type="caution">
    <text evidence="2">The sequence shown here is derived from an EMBL/GenBank/DDBJ whole genome shotgun (WGS) entry which is preliminary data.</text>
</comment>
<organism evidence="2 3">
    <name type="scientific">Tanacetum coccineum</name>
    <dbReference type="NCBI Taxonomy" id="301880"/>
    <lineage>
        <taxon>Eukaryota</taxon>
        <taxon>Viridiplantae</taxon>
        <taxon>Streptophyta</taxon>
        <taxon>Embryophyta</taxon>
        <taxon>Tracheophyta</taxon>
        <taxon>Spermatophyta</taxon>
        <taxon>Magnoliopsida</taxon>
        <taxon>eudicotyledons</taxon>
        <taxon>Gunneridae</taxon>
        <taxon>Pentapetalae</taxon>
        <taxon>asterids</taxon>
        <taxon>campanulids</taxon>
        <taxon>Asterales</taxon>
        <taxon>Asteraceae</taxon>
        <taxon>Asteroideae</taxon>
        <taxon>Anthemideae</taxon>
        <taxon>Anthemidinae</taxon>
        <taxon>Tanacetum</taxon>
    </lineage>
</organism>
<evidence type="ECO:0000313" key="2">
    <source>
        <dbReference type="EMBL" id="GJS99167.1"/>
    </source>
</evidence>
<protein>
    <submittedName>
        <fullName evidence="2">Retrovirus-related pol polyprotein from transposon TNT 1-94</fullName>
    </submittedName>
</protein>
<dbReference type="Proteomes" id="UP001151760">
    <property type="component" value="Unassembled WGS sequence"/>
</dbReference>
<reference evidence="2" key="2">
    <citation type="submission" date="2022-01" db="EMBL/GenBank/DDBJ databases">
        <authorList>
            <person name="Yamashiro T."/>
            <person name="Shiraishi A."/>
            <person name="Satake H."/>
            <person name="Nakayama K."/>
        </authorList>
    </citation>
    <scope>NUCLEOTIDE SEQUENCE</scope>
</reference>
<feature type="domain" description="Reverse transcriptase Ty1/copia-type" evidence="1">
    <location>
        <begin position="21"/>
        <end position="94"/>
    </location>
</feature>
<accession>A0ABQ5AA38</accession>
<name>A0ABQ5AA38_9ASTR</name>
<dbReference type="Pfam" id="PF07727">
    <property type="entry name" value="RVT_2"/>
    <property type="match status" value="1"/>
</dbReference>
<sequence length="115" mass="13647">MADSAWIEVMQEEIHQFDRLDVWELVDIPLCKNVINMKWLWKNKRDEENTIIRNKAHLVAKGYSQQEGIDFEESFALVAQLEVVRLFITYVAHKSFPDERSVRQSARRIRRPTSS</sequence>
<reference evidence="2" key="1">
    <citation type="journal article" date="2022" name="Int. J. Mol. Sci.">
        <title>Draft Genome of Tanacetum Coccineum: Genomic Comparison of Closely Related Tanacetum-Family Plants.</title>
        <authorList>
            <person name="Yamashiro T."/>
            <person name="Shiraishi A."/>
            <person name="Nakayama K."/>
            <person name="Satake H."/>
        </authorList>
    </citation>
    <scope>NUCLEOTIDE SEQUENCE</scope>
</reference>
<proteinExistence type="predicted"/>
<evidence type="ECO:0000259" key="1">
    <source>
        <dbReference type="Pfam" id="PF07727"/>
    </source>
</evidence>
<dbReference type="InterPro" id="IPR013103">
    <property type="entry name" value="RVT_2"/>
</dbReference>
<gene>
    <name evidence="2" type="ORF">Tco_0820337</name>
</gene>
<keyword evidence="3" id="KW-1185">Reference proteome</keyword>